<dbReference type="Proteomes" id="UP000283633">
    <property type="component" value="Unassembled WGS sequence"/>
</dbReference>
<keyword evidence="1" id="KW-0472">Membrane</keyword>
<organism evidence="3 4">
    <name type="scientific">Lactiplantibacillus garii</name>
    <dbReference type="NCBI Taxonomy" id="2306423"/>
    <lineage>
        <taxon>Bacteria</taxon>
        <taxon>Bacillati</taxon>
        <taxon>Bacillota</taxon>
        <taxon>Bacilli</taxon>
        <taxon>Lactobacillales</taxon>
        <taxon>Lactobacillaceae</taxon>
        <taxon>Lactiplantibacillus</taxon>
    </lineage>
</organism>
<evidence type="ECO:0000259" key="2">
    <source>
        <dbReference type="Pfam" id="PF04892"/>
    </source>
</evidence>
<accession>A0A426D6B3</accession>
<dbReference type="InterPro" id="IPR006976">
    <property type="entry name" value="VanZ-like"/>
</dbReference>
<dbReference type="RefSeq" id="WP_125072506.1">
    <property type="nucleotide sequence ID" value="NZ_QWZQ01000026.1"/>
</dbReference>
<dbReference type="PANTHER" id="PTHR36834">
    <property type="entry name" value="MEMBRANE PROTEIN-RELATED"/>
    <property type="match status" value="1"/>
</dbReference>
<feature type="domain" description="VanZ-like" evidence="2">
    <location>
        <begin position="39"/>
        <end position="152"/>
    </location>
</feature>
<keyword evidence="1" id="KW-0812">Transmembrane</keyword>
<evidence type="ECO:0000313" key="3">
    <source>
        <dbReference type="EMBL" id="RRK10197.1"/>
    </source>
</evidence>
<dbReference type="InterPro" id="IPR053150">
    <property type="entry name" value="Teicoplanin_resist-assoc"/>
</dbReference>
<name>A0A426D6B3_9LACO</name>
<feature type="transmembrane region" description="Helical" evidence="1">
    <location>
        <begin position="34"/>
        <end position="53"/>
    </location>
</feature>
<feature type="transmembrane region" description="Helical" evidence="1">
    <location>
        <begin position="101"/>
        <end position="119"/>
    </location>
</feature>
<feature type="transmembrane region" description="Helical" evidence="1">
    <location>
        <begin position="73"/>
        <end position="94"/>
    </location>
</feature>
<comment type="caution">
    <text evidence="3">The sequence shown here is derived from an EMBL/GenBank/DDBJ whole genome shotgun (WGS) entry which is preliminary data.</text>
</comment>
<sequence length="172" mass="18591">MRWLPLVIILSLAGLVGVRLVHNNRGTRQLTWRLLILSYFTGLGVILFTPLSFDGTAVYVMPAGTGQVNLTQLNLLDVGFGQNIILTMPLGLLIKRAFPRASLLTVGVLGLMIGSSIEITQHYLSIYWLINRSSDINDVLANGIGVALGGLVMAGVAHAFPRTPMKHALTTD</sequence>
<keyword evidence="1" id="KW-1133">Transmembrane helix</keyword>
<keyword evidence="4" id="KW-1185">Reference proteome</keyword>
<dbReference type="AlphaFoldDB" id="A0A426D6B3"/>
<feature type="transmembrane region" description="Helical" evidence="1">
    <location>
        <begin position="6"/>
        <end position="22"/>
    </location>
</feature>
<protein>
    <submittedName>
        <fullName evidence="3">VanZ family protein</fullName>
    </submittedName>
</protein>
<dbReference type="OrthoDB" id="2319376at2"/>
<evidence type="ECO:0000313" key="4">
    <source>
        <dbReference type="Proteomes" id="UP000283633"/>
    </source>
</evidence>
<dbReference type="EMBL" id="QWZQ01000026">
    <property type="protein sequence ID" value="RRK10197.1"/>
    <property type="molecule type" value="Genomic_DNA"/>
</dbReference>
<dbReference type="Pfam" id="PF04892">
    <property type="entry name" value="VanZ"/>
    <property type="match status" value="1"/>
</dbReference>
<proteinExistence type="predicted"/>
<evidence type="ECO:0000256" key="1">
    <source>
        <dbReference type="SAM" id="Phobius"/>
    </source>
</evidence>
<dbReference type="PANTHER" id="PTHR36834:SF1">
    <property type="entry name" value="INTEGRAL MEMBRANE PROTEIN"/>
    <property type="match status" value="1"/>
</dbReference>
<feature type="transmembrane region" description="Helical" evidence="1">
    <location>
        <begin position="139"/>
        <end position="160"/>
    </location>
</feature>
<gene>
    <name evidence="3" type="ORF">D1831_08530</name>
</gene>
<reference evidence="3 4" key="1">
    <citation type="submission" date="2018-08" db="EMBL/GenBank/DDBJ databases">
        <title>Genome Lactobacillus garii FI11369.</title>
        <authorList>
            <person name="Diaz M."/>
            <person name="Narbad A."/>
        </authorList>
    </citation>
    <scope>NUCLEOTIDE SEQUENCE [LARGE SCALE GENOMIC DNA]</scope>
    <source>
        <strain evidence="3 4">FI11369</strain>
    </source>
</reference>